<accession>A0ABT9LUH6</accession>
<dbReference type="InterPro" id="IPR050490">
    <property type="entry name" value="Bact_solute-bd_prot1"/>
</dbReference>
<sequence>MKKNKTWKWITGASVLSLTCAVTACGSPQSSNTSSGGGSSDGKVVHLTYMLWDPNEEVGYQKSIDVFEKLHPNIQVTIEQYPWAQYWQKLQTEMAAGDAPDVFWDHVTYFPTFVQNGQLLNLKPFIEKDHLNLSIYYPNLLKQYEYQGGIYGLPKDWDTIAIFYNKNLFKKAGIPAPNHLTWNPQNGGTLLQTAEELTVDANGKHPGQPGFNPNDIKQYGFFSGNNNQVFYYNFIAENGGKIIDHPFGHKMLLNSPQSVAALQNLVDMIYKYHVSPGGSDVTQPNVGSNAIQLFDEGKVAMYTDGDWDLTPVVKGANFPVGIAPLPVGPDGRVSVMNGLSDAIYAHTKHPHAAWELVKWLASKQSEKILASGGYVWPGIPSLAPLFAESWAKRGVNVTPFLNESHGQTISFPITTNWSQASTAIDNEFNLLWLNQISAQKAAQVAVQNADAALSGQ</sequence>
<evidence type="ECO:0000256" key="3">
    <source>
        <dbReference type="ARBA" id="ARBA00022448"/>
    </source>
</evidence>
<proteinExistence type="inferred from homology"/>
<dbReference type="InterPro" id="IPR006059">
    <property type="entry name" value="SBP"/>
</dbReference>
<comment type="similarity">
    <text evidence="2">Belongs to the bacterial solute-binding protein 1 family.</text>
</comment>
<dbReference type="CDD" id="cd13585">
    <property type="entry name" value="PBP2_TMBP_like"/>
    <property type="match status" value="1"/>
</dbReference>
<dbReference type="EMBL" id="JAURUO010000004">
    <property type="protein sequence ID" value="MDP9727928.1"/>
    <property type="molecule type" value="Genomic_DNA"/>
</dbReference>
<keyword evidence="6" id="KW-0762">Sugar transport</keyword>
<dbReference type="Gene3D" id="3.40.190.10">
    <property type="entry name" value="Periplasmic binding protein-like II"/>
    <property type="match status" value="1"/>
</dbReference>
<reference evidence="6 7" key="1">
    <citation type="submission" date="2023-07" db="EMBL/GenBank/DDBJ databases">
        <title>Genomic Encyclopedia of Type Strains, Phase IV (KMG-IV): sequencing the most valuable type-strain genomes for metagenomic binning, comparative biology and taxonomic classification.</title>
        <authorList>
            <person name="Goeker M."/>
        </authorList>
    </citation>
    <scope>NUCLEOTIDE SEQUENCE [LARGE SCALE GENOMIC DNA]</scope>
    <source>
        <strain evidence="6 7">DSM 25924</strain>
    </source>
</reference>
<protein>
    <submittedName>
        <fullName evidence="6">Multiple sugar transport system substrate-binding protein</fullName>
    </submittedName>
</protein>
<keyword evidence="7" id="KW-1185">Reference proteome</keyword>
<evidence type="ECO:0000313" key="6">
    <source>
        <dbReference type="EMBL" id="MDP9727928.1"/>
    </source>
</evidence>
<evidence type="ECO:0000256" key="2">
    <source>
        <dbReference type="ARBA" id="ARBA00008520"/>
    </source>
</evidence>
<comment type="caution">
    <text evidence="6">The sequence shown here is derived from an EMBL/GenBank/DDBJ whole genome shotgun (WGS) entry which is preliminary data.</text>
</comment>
<comment type="subcellular location">
    <subcellularLocation>
        <location evidence="1">Cell envelope</location>
    </subcellularLocation>
</comment>
<gene>
    <name evidence="6" type="ORF">J2S04_000859</name>
</gene>
<organism evidence="6 7">
    <name type="scientific">Alicyclobacillus tolerans</name>
    <dbReference type="NCBI Taxonomy" id="90970"/>
    <lineage>
        <taxon>Bacteria</taxon>
        <taxon>Bacillati</taxon>
        <taxon>Bacillota</taxon>
        <taxon>Bacilli</taxon>
        <taxon>Bacillales</taxon>
        <taxon>Alicyclobacillaceae</taxon>
        <taxon>Alicyclobacillus</taxon>
    </lineage>
</organism>
<dbReference type="PANTHER" id="PTHR43649:SF31">
    <property type="entry name" value="SN-GLYCEROL-3-PHOSPHATE-BINDING PERIPLASMIC PROTEIN UGPB"/>
    <property type="match status" value="1"/>
</dbReference>
<keyword evidence="3" id="KW-0813">Transport</keyword>
<dbReference type="PROSITE" id="PS51257">
    <property type="entry name" value="PROKAR_LIPOPROTEIN"/>
    <property type="match status" value="1"/>
</dbReference>
<evidence type="ECO:0000256" key="4">
    <source>
        <dbReference type="ARBA" id="ARBA00022729"/>
    </source>
</evidence>
<feature type="signal peptide" evidence="5">
    <location>
        <begin position="1"/>
        <end position="24"/>
    </location>
</feature>
<name>A0ABT9LUH6_9BACL</name>
<dbReference type="Proteomes" id="UP001229209">
    <property type="component" value="Unassembled WGS sequence"/>
</dbReference>
<evidence type="ECO:0000256" key="1">
    <source>
        <dbReference type="ARBA" id="ARBA00004196"/>
    </source>
</evidence>
<dbReference type="PANTHER" id="PTHR43649">
    <property type="entry name" value="ARABINOSE-BINDING PROTEIN-RELATED"/>
    <property type="match status" value="1"/>
</dbReference>
<feature type="chain" id="PRO_5046194882" evidence="5">
    <location>
        <begin position="25"/>
        <end position="456"/>
    </location>
</feature>
<evidence type="ECO:0000256" key="5">
    <source>
        <dbReference type="SAM" id="SignalP"/>
    </source>
</evidence>
<evidence type="ECO:0000313" key="7">
    <source>
        <dbReference type="Proteomes" id="UP001229209"/>
    </source>
</evidence>
<keyword evidence="4 5" id="KW-0732">Signal</keyword>
<dbReference type="RefSeq" id="WP_203114665.1">
    <property type="nucleotide sequence ID" value="NZ_JAURUO010000004.1"/>
</dbReference>
<dbReference type="Pfam" id="PF01547">
    <property type="entry name" value="SBP_bac_1"/>
    <property type="match status" value="1"/>
</dbReference>
<dbReference type="SUPFAM" id="SSF53850">
    <property type="entry name" value="Periplasmic binding protein-like II"/>
    <property type="match status" value="1"/>
</dbReference>